<accession>A0ABQ4PZL6</accession>
<evidence type="ECO:0000313" key="2">
    <source>
        <dbReference type="EMBL" id="GIZ50340.1"/>
    </source>
</evidence>
<feature type="region of interest" description="Disordered" evidence="1">
    <location>
        <begin position="1"/>
        <end position="28"/>
    </location>
</feature>
<dbReference type="Proteomes" id="UP000887222">
    <property type="component" value="Unassembled WGS sequence"/>
</dbReference>
<gene>
    <name evidence="2" type="ORF">NCCP691_03540</name>
</gene>
<dbReference type="EMBL" id="BPMK01000001">
    <property type="protein sequence ID" value="GIZ50340.1"/>
    <property type="molecule type" value="Genomic_DNA"/>
</dbReference>
<evidence type="ECO:0000256" key="1">
    <source>
        <dbReference type="SAM" id="MobiDB-lite"/>
    </source>
</evidence>
<reference evidence="2 3" key="1">
    <citation type="journal article" date="2022" name="Int. J. Syst. Evol. Microbiol.">
        <title>Noviherbaspirillum aridicola sp. nov., isolated from an arid soil in Pakistan.</title>
        <authorList>
            <person name="Khan I.U."/>
            <person name="Saqib M."/>
            <person name="Amin A."/>
            <person name="Hussain F."/>
            <person name="Li L."/>
            <person name="Liu Y.H."/>
            <person name="Fang B.Z."/>
            <person name="Ahmed I."/>
            <person name="Li W.J."/>
        </authorList>
    </citation>
    <scope>NUCLEOTIDE SEQUENCE [LARGE SCALE GENOMIC DNA]</scope>
    <source>
        <strain evidence="2 3">NCCP-691</strain>
    </source>
</reference>
<evidence type="ECO:0000313" key="3">
    <source>
        <dbReference type="Proteomes" id="UP000887222"/>
    </source>
</evidence>
<keyword evidence="3" id="KW-1185">Reference proteome</keyword>
<name>A0ABQ4PZL6_9BURK</name>
<organism evidence="2 3">
    <name type="scientific">Noviherbaspirillum aridicola</name>
    <dbReference type="NCBI Taxonomy" id="2849687"/>
    <lineage>
        <taxon>Bacteria</taxon>
        <taxon>Pseudomonadati</taxon>
        <taxon>Pseudomonadota</taxon>
        <taxon>Betaproteobacteria</taxon>
        <taxon>Burkholderiales</taxon>
        <taxon>Oxalobacteraceae</taxon>
        <taxon>Noviherbaspirillum</taxon>
    </lineage>
</organism>
<comment type="caution">
    <text evidence="2">The sequence shown here is derived from an EMBL/GenBank/DDBJ whole genome shotgun (WGS) entry which is preliminary data.</text>
</comment>
<sequence>MAVRVAGPDTASNTFQPKEENMPASATVPRSAGNGAALVVVVLDAAISAWQSIAARFRG</sequence>
<proteinExistence type="predicted"/>
<protein>
    <submittedName>
        <fullName evidence="2">Uncharacterized protein</fullName>
    </submittedName>
</protein>